<protein>
    <submittedName>
        <fullName evidence="2">Uncharacterized protein</fullName>
    </submittedName>
</protein>
<feature type="compositionally biased region" description="Basic and acidic residues" evidence="1">
    <location>
        <begin position="1"/>
        <end position="10"/>
    </location>
</feature>
<feature type="region of interest" description="Disordered" evidence="1">
    <location>
        <begin position="1"/>
        <end position="30"/>
    </location>
</feature>
<dbReference type="AlphaFoldDB" id="A0A4D6KR83"/>
<evidence type="ECO:0000256" key="1">
    <source>
        <dbReference type="SAM" id="MobiDB-lite"/>
    </source>
</evidence>
<evidence type="ECO:0000313" key="3">
    <source>
        <dbReference type="Proteomes" id="UP000501690"/>
    </source>
</evidence>
<sequence length="120" mass="13352">MFRAQLKEHQQPNLGSNTKLRRSRTPKQATPIVSWYRLAQHSRCQAHEASRPPGGGHVPPGASRIQCHCPCSCRRSKHAFPPGASRSSSLLFGDFRLAGHILPPSATPVLAQYLFWFGIR</sequence>
<evidence type="ECO:0000313" key="2">
    <source>
        <dbReference type="EMBL" id="QCD79053.1"/>
    </source>
</evidence>
<reference evidence="2 3" key="1">
    <citation type="submission" date="2019-04" db="EMBL/GenBank/DDBJ databases">
        <title>An improved genome assembly and genetic linkage map for asparagus bean, Vigna unguiculata ssp. sesquipedialis.</title>
        <authorList>
            <person name="Xia Q."/>
            <person name="Zhang R."/>
            <person name="Dong Y."/>
        </authorList>
    </citation>
    <scope>NUCLEOTIDE SEQUENCE [LARGE SCALE GENOMIC DNA]</scope>
    <source>
        <tissue evidence="2">Leaf</tissue>
    </source>
</reference>
<organism evidence="2 3">
    <name type="scientific">Vigna unguiculata</name>
    <name type="common">Cowpea</name>
    <dbReference type="NCBI Taxonomy" id="3917"/>
    <lineage>
        <taxon>Eukaryota</taxon>
        <taxon>Viridiplantae</taxon>
        <taxon>Streptophyta</taxon>
        <taxon>Embryophyta</taxon>
        <taxon>Tracheophyta</taxon>
        <taxon>Spermatophyta</taxon>
        <taxon>Magnoliopsida</taxon>
        <taxon>eudicotyledons</taxon>
        <taxon>Gunneridae</taxon>
        <taxon>Pentapetalae</taxon>
        <taxon>rosids</taxon>
        <taxon>fabids</taxon>
        <taxon>Fabales</taxon>
        <taxon>Fabaceae</taxon>
        <taxon>Papilionoideae</taxon>
        <taxon>50 kb inversion clade</taxon>
        <taxon>NPAAA clade</taxon>
        <taxon>indigoferoid/millettioid clade</taxon>
        <taxon>Phaseoleae</taxon>
        <taxon>Vigna</taxon>
    </lineage>
</organism>
<accession>A0A4D6KR83</accession>
<name>A0A4D6KR83_VIGUN</name>
<gene>
    <name evidence="2" type="ORF">DEO72_LG1g2690</name>
</gene>
<keyword evidence="3" id="KW-1185">Reference proteome</keyword>
<dbReference type="Proteomes" id="UP000501690">
    <property type="component" value="Linkage Group LG1"/>
</dbReference>
<proteinExistence type="predicted"/>
<dbReference type="EMBL" id="CP039345">
    <property type="protein sequence ID" value="QCD79053.1"/>
    <property type="molecule type" value="Genomic_DNA"/>
</dbReference>